<protein>
    <submittedName>
        <fullName evidence="2">Uncharacterized protein</fullName>
    </submittedName>
</protein>
<dbReference type="AGR" id="MGI:1915112"/>
<evidence type="ECO:0000256" key="1">
    <source>
        <dbReference type="SAM" id="MobiDB-lite"/>
    </source>
</evidence>
<reference evidence="2" key="1">
    <citation type="journal article" date="1999" name="Methods Enzymol.">
        <title>High-efficiency full-length cDNA cloning.</title>
        <authorList>
            <person name="Carninci P."/>
            <person name="Hayashizaki Y."/>
        </authorList>
    </citation>
    <scope>NUCLEOTIDE SEQUENCE</scope>
    <source>
        <strain evidence="2">C57BL/6J</strain>
        <tissue evidence="2">Embryonic body between diaphragm region and neck</tissue>
    </source>
</reference>
<organism evidence="2">
    <name type="scientific">Mus musculus</name>
    <name type="common">Mouse</name>
    <dbReference type="NCBI Taxonomy" id="10090"/>
    <lineage>
        <taxon>Eukaryota</taxon>
        <taxon>Metazoa</taxon>
        <taxon>Chordata</taxon>
        <taxon>Craniata</taxon>
        <taxon>Vertebrata</taxon>
        <taxon>Euteleostomi</taxon>
        <taxon>Mammalia</taxon>
        <taxon>Eutheria</taxon>
        <taxon>Euarchontoglires</taxon>
        <taxon>Glires</taxon>
        <taxon>Rodentia</taxon>
        <taxon>Myomorpha</taxon>
        <taxon>Muroidea</taxon>
        <taxon>Muridae</taxon>
        <taxon>Murinae</taxon>
        <taxon>Mus</taxon>
        <taxon>Mus</taxon>
    </lineage>
</organism>
<reference evidence="2" key="4">
    <citation type="journal article" date="2001" name="Nature">
        <title>Functional annotation of a full-length mouse cDNA collection.</title>
        <authorList>
            <consortium name="The RIKEN Genome Exploration Research Group Phase II Team and the FANTOM Consortium"/>
        </authorList>
    </citation>
    <scope>NUCLEOTIDE SEQUENCE</scope>
    <source>
        <strain evidence="2">C57BL/6J</strain>
        <tissue evidence="2">Embryonic body between diaphragm region and neck</tissue>
    </source>
</reference>
<reference evidence="2" key="6">
    <citation type="submission" date="2004-03" db="EMBL/GenBank/DDBJ databases">
        <authorList>
            <person name="Arakawa T."/>
            <person name="Carninci P."/>
            <person name="Fukuda S."/>
            <person name="Hashizume W."/>
            <person name="Hayashida K."/>
            <person name="Hori F."/>
            <person name="Iida J."/>
            <person name="Imamura K."/>
            <person name="Imotani K."/>
            <person name="Itoh M."/>
            <person name="Kanagawa S."/>
            <person name="Kawai J."/>
            <person name="Kojima M."/>
            <person name="Konno H."/>
            <person name="Murata M."/>
            <person name="Nakamura M."/>
            <person name="Ninomiya N."/>
            <person name="Nishiyori H."/>
            <person name="Nomura K."/>
            <person name="Ohno M."/>
            <person name="Sakazume N."/>
            <person name="Sano H."/>
            <person name="Sasaki D."/>
            <person name="Shibata K."/>
            <person name="Shiraki T."/>
            <person name="Tagami M."/>
            <person name="Tagami Y."/>
            <person name="Waki K."/>
            <person name="Watahiki A."/>
            <person name="Muramatsu M."/>
            <person name="Hayashizaki Y."/>
        </authorList>
    </citation>
    <scope>NUCLEOTIDE SEQUENCE</scope>
    <source>
        <strain evidence="2">C57BL/6J</strain>
        <tissue evidence="2">Embryonic body between diaphragm region and neck</tissue>
    </source>
</reference>
<reference evidence="2" key="3">
    <citation type="journal article" date="2000" name="Genome Res.">
        <title>RIKEN integrated sequence analysis (RISA) system--384-format sequencing pipeline with 384 multicapillary sequencer.</title>
        <authorList>
            <person name="Shibata K."/>
            <person name="Itoh M."/>
            <person name="Aizawa K."/>
            <person name="Nagaoka S."/>
            <person name="Sasaki N."/>
            <person name="Carninci P."/>
            <person name="Konno H."/>
            <person name="Akiyama J."/>
            <person name="Nishi K."/>
            <person name="Kitsunai T."/>
            <person name="Tashiro H."/>
            <person name="Itoh M."/>
            <person name="Sumi N."/>
            <person name="Ishii Y."/>
            <person name="Nakamura S."/>
            <person name="Hazama M."/>
            <person name="Nishine T."/>
            <person name="Harada A."/>
            <person name="Yamamoto R."/>
            <person name="Matsumoto H."/>
            <person name="Sakaguchi S."/>
            <person name="Ikegami T."/>
            <person name="Kashiwagi K."/>
            <person name="Fujiwake S."/>
            <person name="Inoue K."/>
            <person name="Togawa Y."/>
            <person name="Izawa M."/>
            <person name="Ohara E."/>
            <person name="Watahiki M."/>
            <person name="Yoneda Y."/>
            <person name="Ishikawa T."/>
            <person name="Ozawa K."/>
            <person name="Tanaka T."/>
            <person name="Matsuura S."/>
            <person name="Kawai J."/>
            <person name="Okazaki Y."/>
            <person name="Muramatsu M."/>
            <person name="Inoue Y."/>
            <person name="Kira A."/>
            <person name="Hayashizaki Y."/>
        </authorList>
    </citation>
    <scope>NUCLEOTIDE SEQUENCE</scope>
    <source>
        <strain evidence="2">C57BL/6J</strain>
        <tissue evidence="2">Embryonic body between diaphragm region and neck</tissue>
    </source>
</reference>
<proteinExistence type="evidence at transcript level"/>
<reference evidence="2" key="7">
    <citation type="journal article" date="2005" name="Science">
        <title>The Transcriptional Landscape of the Mammalian Genome.</title>
        <authorList>
            <consortium name="The FANTOM Consortium"/>
            <consortium name="Riken Genome Exploration Research Group and Genome Science Group (Genome Network Project Core Group)"/>
        </authorList>
    </citation>
    <scope>NUCLEOTIDE SEQUENCE</scope>
    <source>
        <strain evidence="2">C57BL/6J</strain>
        <tissue evidence="2">Embryonic body between diaphragm region and neck</tissue>
    </source>
</reference>
<feature type="compositionally biased region" description="Polar residues" evidence="1">
    <location>
        <begin position="103"/>
        <end position="118"/>
    </location>
</feature>
<evidence type="ECO:0000313" key="3">
    <source>
        <dbReference type="MGI" id="MGI:1915112"/>
    </source>
</evidence>
<accession>Q3UVP4</accession>
<feature type="non-terminal residue" evidence="2">
    <location>
        <position position="1"/>
    </location>
</feature>
<evidence type="ECO:0000313" key="2">
    <source>
        <dbReference type="EMBL" id="BAE23225.1"/>
    </source>
</evidence>
<dbReference type="MGI" id="MGI:1915112">
    <property type="gene designation" value="2310033P09Rik"/>
</dbReference>
<gene>
    <name evidence="3" type="primary">2310033P09Rik</name>
</gene>
<dbReference type="AlphaFoldDB" id="Q3UVP4"/>
<sequence length="157" mass="16603">DPALGACVAPQTRHLQCGQQRLTLRLAHGCQLFLTARAGTRRAVLRVPGEVAALLPAAYWRHQRVAQVVLPLLVSLHVLPIELVLSATHATAIGAEHGAGATAQPSVPAVSSRTSRSTPDARRDVTLAPPRAPALSLTCPCACALRIRGPYQSRSSF</sequence>
<reference evidence="2" key="5">
    <citation type="journal article" date="2002" name="Nature">
        <title>Analysis of the mouse transcriptome based on functional annotation of 60,770 full-length cDNAs.</title>
        <authorList>
            <consortium name="The FANTOM Consortium and the RIKEN Genome Exploration Research Group Phase I and II Team"/>
        </authorList>
    </citation>
    <scope>NUCLEOTIDE SEQUENCE</scope>
    <source>
        <strain evidence="2">C57BL/6J</strain>
        <tissue evidence="2">Embryonic body between diaphragm region and neck</tissue>
    </source>
</reference>
<reference evidence="2" key="8">
    <citation type="journal article" date="2005" name="Science">
        <title>Antisense Transcription in the Mammalian Transcriptome.</title>
        <authorList>
            <consortium name="RIKEN Genome Exploration Research Group and Genome Science Group (Genome Network Project Core Group) and the FANTOM Consortium"/>
        </authorList>
    </citation>
    <scope>NUCLEOTIDE SEQUENCE</scope>
    <source>
        <strain evidence="2">C57BL/6J</strain>
        <tissue evidence="2">Embryonic body between diaphragm region and neck</tissue>
    </source>
</reference>
<reference evidence="2" key="2">
    <citation type="journal article" date="2000" name="Genome Res.">
        <title>Normalization and subtraction of cap-trapper-selected cDNAs to prepare full-length cDNA libraries for rapid discovery of new genes.</title>
        <authorList>
            <person name="Carninci P."/>
            <person name="Shibata Y."/>
            <person name="Hayatsu N."/>
            <person name="Sugahara Y."/>
            <person name="Shibata K."/>
            <person name="Itoh M."/>
            <person name="Konno H."/>
            <person name="Okazaki Y."/>
            <person name="Muramatsu M."/>
            <person name="Hayashizaki Y."/>
        </authorList>
    </citation>
    <scope>NUCLEOTIDE SEQUENCE</scope>
    <source>
        <strain evidence="2">C57BL/6J</strain>
        <tissue evidence="2">Embryonic body between diaphragm region and neck</tissue>
    </source>
</reference>
<feature type="region of interest" description="Disordered" evidence="1">
    <location>
        <begin position="98"/>
        <end position="127"/>
    </location>
</feature>
<dbReference type="OrthoDB" id="5390672at2759"/>
<name>Q3UVP4_MOUSE</name>
<dbReference type="EMBL" id="AK137066">
    <property type="protein sequence ID" value="BAE23225.1"/>
    <property type="molecule type" value="mRNA"/>
</dbReference>